<organism evidence="2 3">
    <name type="scientific">Pyrodictium abyssi</name>
    <dbReference type="NCBI Taxonomy" id="54256"/>
    <lineage>
        <taxon>Archaea</taxon>
        <taxon>Thermoproteota</taxon>
        <taxon>Thermoprotei</taxon>
        <taxon>Desulfurococcales</taxon>
        <taxon>Pyrodictiaceae</taxon>
        <taxon>Pyrodictium</taxon>
    </lineage>
</organism>
<keyword evidence="1" id="KW-0472">Membrane</keyword>
<feature type="transmembrane region" description="Helical" evidence="1">
    <location>
        <begin position="73"/>
        <end position="91"/>
    </location>
</feature>
<dbReference type="GeneID" id="89290281"/>
<evidence type="ECO:0000313" key="2">
    <source>
        <dbReference type="EMBL" id="BES82709.1"/>
    </source>
</evidence>
<dbReference type="EMBL" id="AP028907">
    <property type="protein sequence ID" value="BES82709.1"/>
    <property type="molecule type" value="Genomic_DNA"/>
</dbReference>
<feature type="transmembrane region" description="Helical" evidence="1">
    <location>
        <begin position="136"/>
        <end position="161"/>
    </location>
</feature>
<feature type="transmembrane region" description="Helical" evidence="1">
    <location>
        <begin position="97"/>
        <end position="115"/>
    </location>
</feature>
<name>A0ABN6ZT18_9CREN</name>
<feature type="transmembrane region" description="Helical" evidence="1">
    <location>
        <begin position="181"/>
        <end position="201"/>
    </location>
</feature>
<sequence>MSKPLLMYNITRVLAAAAAASAAYPAYSIIAGYVGGYLYNVAGPGLAVAAVARSLHVVGVLVTTALVMLGRVYVAYTLLGIATGVAGLAGLEPWSVAAPAIASSTLYTLSLRYEIASTGYARHRVMCSRQCTVVTAASLLASYTVLAASVFYGSLLVSSLYELLLEPPAGLPEPLADVWSKAQQMLVVRLLVLAVVAYAFYYAAARITGPLVYALTASPEELAKNTQQLLEAEAREVLEMKKWYHRMLRSSLALVGTIPAAVTGYIAVEAVSAVARNGLVGGTPWWVDLLARILLVSSASTLSYLAARRLLESMAFARIRWRNLAIASAVGLTAWMLLYIVILVAHGAQSGDALRIFLENSLRIARGDEPLVSDNTQLLEAVDRLEKLLGEGLQQAEYILRFLVKLLWG</sequence>
<keyword evidence="1" id="KW-1133">Transmembrane helix</keyword>
<evidence type="ECO:0000256" key="1">
    <source>
        <dbReference type="SAM" id="Phobius"/>
    </source>
</evidence>
<dbReference type="Proteomes" id="UP001341135">
    <property type="component" value="Chromosome"/>
</dbReference>
<feature type="transmembrane region" description="Helical" evidence="1">
    <location>
        <begin position="323"/>
        <end position="345"/>
    </location>
</feature>
<accession>A0ABN6ZT18</accession>
<gene>
    <name evidence="2" type="ORF">PABY_22760</name>
</gene>
<feature type="transmembrane region" description="Helical" evidence="1">
    <location>
        <begin position="251"/>
        <end position="274"/>
    </location>
</feature>
<reference evidence="2 3" key="1">
    <citation type="submission" date="2023-09" db="EMBL/GenBank/DDBJ databases">
        <title>Pyrofollis japonicus gen. nov. sp. nov., a novel member of the family Pyrodictiaceae isolated from the Iheya North hydrothermal field.</title>
        <authorList>
            <person name="Miyazaki U."/>
            <person name="Sanari M."/>
            <person name="Tame A."/>
            <person name="Kitajima M."/>
            <person name="Okamoto A."/>
            <person name="Sawayama S."/>
            <person name="Miyazaki J."/>
            <person name="Takai K."/>
            <person name="Nakagawa S."/>
        </authorList>
    </citation>
    <scope>NUCLEOTIDE SEQUENCE [LARGE SCALE GENOMIC DNA]</scope>
    <source>
        <strain evidence="2 3">AV2</strain>
    </source>
</reference>
<keyword evidence="1" id="KW-0812">Transmembrane</keyword>
<feature type="transmembrane region" description="Helical" evidence="1">
    <location>
        <begin position="44"/>
        <end position="66"/>
    </location>
</feature>
<dbReference type="RefSeq" id="WP_338250282.1">
    <property type="nucleotide sequence ID" value="NZ_AP028907.1"/>
</dbReference>
<proteinExistence type="predicted"/>
<keyword evidence="3" id="KW-1185">Reference proteome</keyword>
<evidence type="ECO:0000313" key="3">
    <source>
        <dbReference type="Proteomes" id="UP001341135"/>
    </source>
</evidence>
<protein>
    <submittedName>
        <fullName evidence="2">Uncharacterized protein</fullName>
    </submittedName>
</protein>
<feature type="transmembrane region" description="Helical" evidence="1">
    <location>
        <begin position="289"/>
        <end position="311"/>
    </location>
</feature>